<reference evidence="2" key="1">
    <citation type="submission" date="2018-01" db="EMBL/GenBank/DDBJ databases">
        <authorList>
            <person name="Li J."/>
        </authorList>
    </citation>
    <scope>NUCLEOTIDE SEQUENCE [LARGE SCALE GENOMIC DNA]</scope>
    <source>
        <strain evidence="2">592</strain>
    </source>
</reference>
<dbReference type="GO" id="GO:0047372">
    <property type="term" value="F:monoacylglycerol lipase activity"/>
    <property type="evidence" value="ECO:0007669"/>
    <property type="project" value="TreeGrafter"/>
</dbReference>
<accession>A0A2S0WSG4</accession>
<keyword evidence="1" id="KW-0378">Hydrolase</keyword>
<protein>
    <submittedName>
        <fullName evidence="1">Alpha/beta hydrolase</fullName>
    </submittedName>
</protein>
<organism evidence="1 2">
    <name type="scientific">Aeromicrobium chenweiae</name>
    <dbReference type="NCBI Taxonomy" id="2079793"/>
    <lineage>
        <taxon>Bacteria</taxon>
        <taxon>Bacillati</taxon>
        <taxon>Actinomycetota</taxon>
        <taxon>Actinomycetes</taxon>
        <taxon>Propionibacteriales</taxon>
        <taxon>Nocardioidaceae</taxon>
        <taxon>Aeromicrobium</taxon>
    </lineage>
</organism>
<accession>A0A5F2EMC9</accession>
<dbReference type="GO" id="GO:0016020">
    <property type="term" value="C:membrane"/>
    <property type="evidence" value="ECO:0007669"/>
    <property type="project" value="TreeGrafter"/>
</dbReference>
<dbReference type="KEGG" id="aez:C3E78_16680"/>
<dbReference type="SUPFAM" id="SSF53474">
    <property type="entry name" value="alpha/beta-Hydrolases"/>
    <property type="match status" value="1"/>
</dbReference>
<dbReference type="Gene3D" id="3.40.50.1820">
    <property type="entry name" value="alpha/beta hydrolase"/>
    <property type="match status" value="1"/>
</dbReference>
<dbReference type="PRINTS" id="PR00111">
    <property type="entry name" value="ABHYDROLASE"/>
</dbReference>
<dbReference type="EMBL" id="CP026952">
    <property type="protein sequence ID" value="AWB94231.1"/>
    <property type="molecule type" value="Genomic_DNA"/>
</dbReference>
<evidence type="ECO:0000313" key="1">
    <source>
        <dbReference type="EMBL" id="AWB94231.1"/>
    </source>
</evidence>
<dbReference type="GO" id="GO:0046464">
    <property type="term" value="P:acylglycerol catabolic process"/>
    <property type="evidence" value="ECO:0007669"/>
    <property type="project" value="TreeGrafter"/>
</dbReference>
<dbReference type="PANTHER" id="PTHR43798:SF5">
    <property type="entry name" value="MONOACYLGLYCEROL LIPASE ABHD6"/>
    <property type="match status" value="1"/>
</dbReference>
<name>A0A2S0WSG4_9ACTN</name>
<sequence>MSISTPRRAYADTPLGQVHYVEQGEGPAIVLMHQTPRSFDEFREVLPLLAASHRVLAIDMPGFGLSYEIPAPQSIEAIADGVLAFLDALSIETTDLLGHHTGGAVAVEVAARAPHRVRSLLLSSAPWADEAYRDAHAGGPGVDEADVAHDGSHLTTWWALRQPYYPAGRPDLLDRFVRDALAPGVTPAEGHMACGRYVMEDRIGQVVAPTLLIGASDDPFALPSVAKLAEHLVKAERVEQAIIPGGTIPLMETKSREVADAVESFLRS</sequence>
<dbReference type="InterPro" id="IPR000073">
    <property type="entry name" value="AB_hydrolase_1"/>
</dbReference>
<dbReference type="OrthoDB" id="5431692at2"/>
<gene>
    <name evidence="1" type="ORF">C3E78_16680</name>
</gene>
<dbReference type="Proteomes" id="UP000244384">
    <property type="component" value="Chromosome"/>
</dbReference>
<dbReference type="AlphaFoldDB" id="A0A2S0WSG4"/>
<dbReference type="RefSeq" id="WP_108580942.1">
    <property type="nucleotide sequence ID" value="NZ_CP026952.1"/>
</dbReference>
<dbReference type="InterPro" id="IPR050266">
    <property type="entry name" value="AB_hydrolase_sf"/>
</dbReference>
<dbReference type="PANTHER" id="PTHR43798">
    <property type="entry name" value="MONOACYLGLYCEROL LIPASE"/>
    <property type="match status" value="1"/>
</dbReference>
<dbReference type="InterPro" id="IPR029058">
    <property type="entry name" value="AB_hydrolase_fold"/>
</dbReference>
<dbReference type="Pfam" id="PF00561">
    <property type="entry name" value="Abhydrolase_1"/>
    <property type="match status" value="1"/>
</dbReference>
<keyword evidence="2" id="KW-1185">Reference proteome</keyword>
<evidence type="ECO:0000313" key="2">
    <source>
        <dbReference type="Proteomes" id="UP000244384"/>
    </source>
</evidence>
<proteinExistence type="predicted"/>